<evidence type="ECO:0000256" key="3">
    <source>
        <dbReference type="ARBA" id="ARBA00022741"/>
    </source>
</evidence>
<keyword evidence="6" id="KW-1003">Cell membrane</keyword>
<evidence type="ECO:0000256" key="1">
    <source>
        <dbReference type="ARBA" id="ARBA00007921"/>
    </source>
</evidence>
<dbReference type="EMBL" id="LCRN01000039">
    <property type="protein sequence ID" value="KKW35403.1"/>
    <property type="molecule type" value="Genomic_DNA"/>
</dbReference>
<comment type="similarity">
    <text evidence="1 6 7 8">Belongs to the TRAFAC class TrmE-Era-EngA-EngB-Septin-like GTPase superfamily. Era GTPase family.</text>
</comment>
<comment type="subunit">
    <text evidence="6">Monomer.</text>
</comment>
<dbReference type="InterPro" id="IPR027417">
    <property type="entry name" value="P-loop_NTPase"/>
</dbReference>
<dbReference type="GO" id="GO:0000028">
    <property type="term" value="P:ribosomal small subunit assembly"/>
    <property type="evidence" value="ECO:0007669"/>
    <property type="project" value="TreeGrafter"/>
</dbReference>
<feature type="region of interest" description="G2" evidence="7">
    <location>
        <begin position="36"/>
        <end position="40"/>
    </location>
</feature>
<organism evidence="11 12">
    <name type="scientific">Candidatus Uhrbacteria bacterium GW2011_GWC2_53_7</name>
    <dbReference type="NCBI Taxonomy" id="1618986"/>
    <lineage>
        <taxon>Bacteria</taxon>
        <taxon>Candidatus Uhriibacteriota</taxon>
    </lineage>
</organism>
<dbReference type="PROSITE" id="PS50823">
    <property type="entry name" value="KH_TYPE_2"/>
    <property type="match status" value="1"/>
</dbReference>
<feature type="region of interest" description="G5" evidence="7">
    <location>
        <begin position="146"/>
        <end position="148"/>
    </location>
</feature>
<dbReference type="Gene3D" id="3.40.50.300">
    <property type="entry name" value="P-loop containing nucleotide triphosphate hydrolases"/>
    <property type="match status" value="1"/>
</dbReference>
<dbReference type="PROSITE" id="PS51713">
    <property type="entry name" value="G_ERA"/>
    <property type="match status" value="1"/>
</dbReference>
<keyword evidence="6" id="KW-0472">Membrane</keyword>
<dbReference type="InterPro" id="IPR030388">
    <property type="entry name" value="G_ERA_dom"/>
</dbReference>
<reference evidence="11 12" key="1">
    <citation type="journal article" date="2015" name="Nature">
        <title>rRNA introns, odd ribosomes, and small enigmatic genomes across a large radiation of phyla.</title>
        <authorList>
            <person name="Brown C.T."/>
            <person name="Hug L.A."/>
            <person name="Thomas B.C."/>
            <person name="Sharon I."/>
            <person name="Castelle C.J."/>
            <person name="Singh A."/>
            <person name="Wilkins M.J."/>
            <person name="Williams K.H."/>
            <person name="Banfield J.F."/>
        </authorList>
    </citation>
    <scope>NUCLEOTIDE SEQUENCE [LARGE SCALE GENOMIC DNA]</scope>
</reference>
<dbReference type="Pfam" id="PF07650">
    <property type="entry name" value="KH_2"/>
    <property type="match status" value="1"/>
</dbReference>
<proteinExistence type="inferred from homology"/>
<dbReference type="SUPFAM" id="SSF54814">
    <property type="entry name" value="Prokaryotic type KH domain (KH-domain type II)"/>
    <property type="match status" value="1"/>
</dbReference>
<feature type="domain" description="KH type-2" evidence="9">
    <location>
        <begin position="190"/>
        <end position="275"/>
    </location>
</feature>
<gene>
    <name evidence="6" type="primary">era</name>
    <name evidence="11" type="ORF">UY82_C0039G0003</name>
</gene>
<dbReference type="CDD" id="cd04163">
    <property type="entry name" value="Era"/>
    <property type="match status" value="1"/>
</dbReference>
<dbReference type="PANTHER" id="PTHR42698:SF1">
    <property type="entry name" value="GTPASE ERA, MITOCHONDRIAL"/>
    <property type="match status" value="1"/>
</dbReference>
<dbReference type="PANTHER" id="PTHR42698">
    <property type="entry name" value="GTPASE ERA"/>
    <property type="match status" value="1"/>
</dbReference>
<feature type="binding site" evidence="6">
    <location>
        <begin position="58"/>
        <end position="62"/>
    </location>
    <ligand>
        <name>GTP</name>
        <dbReference type="ChEBI" id="CHEBI:37565"/>
    </ligand>
</feature>
<feature type="region of interest" description="G4" evidence="7">
    <location>
        <begin position="120"/>
        <end position="123"/>
    </location>
</feature>
<keyword evidence="5 6" id="KW-0342">GTP-binding</keyword>
<comment type="caution">
    <text evidence="6">Lacks conserved residue(s) required for the propagation of feature annotation.</text>
</comment>
<evidence type="ECO:0000259" key="9">
    <source>
        <dbReference type="PROSITE" id="PS50823"/>
    </source>
</evidence>
<evidence type="ECO:0000313" key="11">
    <source>
        <dbReference type="EMBL" id="KKW35403.1"/>
    </source>
</evidence>
<evidence type="ECO:0000256" key="4">
    <source>
        <dbReference type="ARBA" id="ARBA00022884"/>
    </source>
</evidence>
<dbReference type="Gene3D" id="3.30.300.20">
    <property type="match status" value="1"/>
</dbReference>
<keyword evidence="6" id="KW-0699">rRNA-binding</keyword>
<comment type="subcellular location">
    <subcellularLocation>
        <location evidence="6">Cytoplasm</location>
    </subcellularLocation>
    <subcellularLocation>
        <location evidence="6">Cell membrane</location>
        <topology evidence="6">Peripheral membrane protein</topology>
    </subcellularLocation>
</comment>
<dbReference type="HAMAP" id="MF_00367">
    <property type="entry name" value="GTPase_Era"/>
    <property type="match status" value="1"/>
</dbReference>
<dbReference type="Proteomes" id="UP000033865">
    <property type="component" value="Unassembled WGS sequence"/>
</dbReference>
<evidence type="ECO:0000256" key="6">
    <source>
        <dbReference type="HAMAP-Rule" id="MF_00367"/>
    </source>
</evidence>
<dbReference type="NCBIfam" id="NF000908">
    <property type="entry name" value="PRK00089.1"/>
    <property type="match status" value="1"/>
</dbReference>
<evidence type="ECO:0000256" key="8">
    <source>
        <dbReference type="RuleBase" id="RU003761"/>
    </source>
</evidence>
<dbReference type="NCBIfam" id="TIGR00436">
    <property type="entry name" value="era"/>
    <property type="match status" value="1"/>
</dbReference>
<dbReference type="GO" id="GO:0003924">
    <property type="term" value="F:GTPase activity"/>
    <property type="evidence" value="ECO:0007669"/>
    <property type="project" value="UniProtKB-UniRule"/>
</dbReference>
<accession>A0A0G1XW16</accession>
<evidence type="ECO:0000256" key="2">
    <source>
        <dbReference type="ARBA" id="ARBA00020484"/>
    </source>
</evidence>
<keyword evidence="6" id="KW-0690">Ribosome biogenesis</keyword>
<dbReference type="Pfam" id="PF01926">
    <property type="entry name" value="MMR_HSR1"/>
    <property type="match status" value="1"/>
</dbReference>
<dbReference type="GO" id="GO:0005829">
    <property type="term" value="C:cytosol"/>
    <property type="evidence" value="ECO:0007669"/>
    <property type="project" value="TreeGrafter"/>
</dbReference>
<evidence type="ECO:0000256" key="7">
    <source>
        <dbReference type="PROSITE-ProRule" id="PRU01050"/>
    </source>
</evidence>
<feature type="domain" description="Era-type G" evidence="10">
    <location>
        <begin position="2"/>
        <end position="167"/>
    </location>
</feature>
<name>A0A0G1XW16_9BACT</name>
<feature type="binding site" evidence="6">
    <location>
        <begin position="120"/>
        <end position="123"/>
    </location>
    <ligand>
        <name>GTP</name>
        <dbReference type="ChEBI" id="CHEBI:37565"/>
    </ligand>
</feature>
<dbReference type="InterPro" id="IPR009019">
    <property type="entry name" value="KH_sf_prok-type"/>
</dbReference>
<evidence type="ECO:0000256" key="5">
    <source>
        <dbReference type="ARBA" id="ARBA00023134"/>
    </source>
</evidence>
<dbReference type="GO" id="GO:0070181">
    <property type="term" value="F:small ribosomal subunit rRNA binding"/>
    <property type="evidence" value="ECO:0007669"/>
    <property type="project" value="UniProtKB-UniRule"/>
</dbReference>
<dbReference type="InterPro" id="IPR006073">
    <property type="entry name" value="GTP-bd"/>
</dbReference>
<dbReference type="SUPFAM" id="SSF52540">
    <property type="entry name" value="P-loop containing nucleoside triphosphate hydrolases"/>
    <property type="match status" value="1"/>
</dbReference>
<feature type="region of interest" description="G3" evidence="7">
    <location>
        <begin position="58"/>
        <end position="61"/>
    </location>
</feature>
<evidence type="ECO:0000313" key="12">
    <source>
        <dbReference type="Proteomes" id="UP000033865"/>
    </source>
</evidence>
<dbReference type="GO" id="GO:0005525">
    <property type="term" value="F:GTP binding"/>
    <property type="evidence" value="ECO:0007669"/>
    <property type="project" value="UniProtKB-UniRule"/>
</dbReference>
<dbReference type="InterPro" id="IPR005225">
    <property type="entry name" value="Small_GTP-bd"/>
</dbReference>
<protein>
    <recommendedName>
        <fullName evidence="2 6">GTPase Era</fullName>
    </recommendedName>
</protein>
<dbReference type="AlphaFoldDB" id="A0A0G1XW16"/>
<dbReference type="InterPro" id="IPR004044">
    <property type="entry name" value="KH_dom_type_2"/>
</dbReference>
<sequence>MKSGFAVLVGRSNVGKSTLINNLIGSKVAITTPKAQTTRHAIHGVFTDDERGQIVFVDTPGLLQKRDALTKRLLYILKDSLEDIDVILYVVDATREIGDEEKAVGRIVREAQGKKILVINKIDSKQARSIDFYRDWTDKFDAVLEVSALRGTHLEKLREVIFDLLPEGEFFYPKGQLTNLTNEELIGELIREKVFLRLHEEVPYSTHVVVEEVEERADGTLYVKANIVTSEERHKGIIVGKGGRGIREVGQSARKDLETITGGKVFLDLMVEVDQHWVERI</sequence>
<evidence type="ECO:0000259" key="10">
    <source>
        <dbReference type="PROSITE" id="PS51713"/>
    </source>
</evidence>
<comment type="caution">
    <text evidence="11">The sequence shown here is derived from an EMBL/GenBank/DDBJ whole genome shotgun (WGS) entry which is preliminary data.</text>
</comment>
<dbReference type="NCBIfam" id="TIGR00231">
    <property type="entry name" value="small_GTP"/>
    <property type="match status" value="1"/>
</dbReference>
<feature type="region of interest" description="G1" evidence="7">
    <location>
        <begin position="10"/>
        <end position="17"/>
    </location>
</feature>
<dbReference type="InterPro" id="IPR005662">
    <property type="entry name" value="GTPase_Era-like"/>
</dbReference>
<dbReference type="GO" id="GO:0005886">
    <property type="term" value="C:plasma membrane"/>
    <property type="evidence" value="ECO:0007669"/>
    <property type="project" value="UniProtKB-SubCell"/>
</dbReference>
<keyword evidence="6" id="KW-0963">Cytoplasm</keyword>
<keyword evidence="4 6" id="KW-0694">RNA-binding</keyword>
<dbReference type="CDD" id="cd22534">
    <property type="entry name" value="KH-II_Era"/>
    <property type="match status" value="1"/>
</dbReference>
<dbReference type="GO" id="GO:0043024">
    <property type="term" value="F:ribosomal small subunit binding"/>
    <property type="evidence" value="ECO:0007669"/>
    <property type="project" value="TreeGrafter"/>
</dbReference>
<keyword evidence="3 6" id="KW-0547">Nucleotide-binding</keyword>
<comment type="function">
    <text evidence="6">An essential GTPase that binds both GDP and GTP, with rapid nucleotide exchange. Plays a role in 16S rRNA processing and 30S ribosomal subunit biogenesis and possibly also in cell cycle regulation and energy metabolism.</text>
</comment>
<dbReference type="InterPro" id="IPR015946">
    <property type="entry name" value="KH_dom-like_a/b"/>
</dbReference>
<dbReference type="PATRIC" id="fig|1618986.3.peg.431"/>